<reference evidence="1 2" key="1">
    <citation type="submission" date="2024-09" db="EMBL/GenBank/DDBJ databases">
        <authorList>
            <person name="Sun Q."/>
            <person name="Mori K."/>
        </authorList>
    </citation>
    <scope>NUCLEOTIDE SEQUENCE [LARGE SCALE GENOMIC DNA]</scope>
    <source>
        <strain evidence="1 2">CCM 7650</strain>
    </source>
</reference>
<accession>A0ABV6FQ96</accession>
<evidence type="ECO:0008006" key="3">
    <source>
        <dbReference type="Google" id="ProtNLM"/>
    </source>
</evidence>
<organism evidence="1 2">
    <name type="scientific">Fontibacter flavus</name>
    <dbReference type="NCBI Taxonomy" id="654838"/>
    <lineage>
        <taxon>Bacteria</taxon>
        <taxon>Pseudomonadati</taxon>
        <taxon>Bacteroidota</taxon>
        <taxon>Cytophagia</taxon>
        <taxon>Cytophagales</taxon>
        <taxon>Cyclobacteriaceae</taxon>
        <taxon>Fontibacter</taxon>
    </lineage>
</organism>
<comment type="caution">
    <text evidence="1">The sequence shown here is derived from an EMBL/GenBank/DDBJ whole genome shotgun (WGS) entry which is preliminary data.</text>
</comment>
<protein>
    <recommendedName>
        <fullName evidence="3">Lipoprotein</fullName>
    </recommendedName>
</protein>
<dbReference type="Proteomes" id="UP001589797">
    <property type="component" value="Unassembled WGS sequence"/>
</dbReference>
<proteinExistence type="predicted"/>
<dbReference type="PROSITE" id="PS51257">
    <property type="entry name" value="PROKAR_LIPOPROTEIN"/>
    <property type="match status" value="1"/>
</dbReference>
<dbReference type="EMBL" id="JBHLWI010000009">
    <property type="protein sequence ID" value="MFC0262038.1"/>
    <property type="molecule type" value="Genomic_DNA"/>
</dbReference>
<sequence>MNKFLKYIGFILLNGIIACESSLTDDDTDPINGTDQPFNCNTFSYSDTIFYINDAVDNKIRPLQEFNGRFSAFPEGLELDSLSGEIDINKSETGLRYKVSFYPASAPDSVCEFELIIGGINYLDKVYLLGKNDFLANPVFNANPTALSPCDDDDEDDDEDDYSCEFDEVGPDNSKLADLGIEIDSSTGVIDLKKTVENKAFGENPVNGSALEVKMYYRLQDNSLGALNGLDLKIFYFNTLQDVPQSLLDELEEKKSGILGSTSHYIPQNARVAVDNPKTKPRPPYLIIVASLE</sequence>
<keyword evidence="2" id="KW-1185">Reference proteome</keyword>
<dbReference type="RefSeq" id="WP_382386479.1">
    <property type="nucleotide sequence ID" value="NZ_JBHLWI010000009.1"/>
</dbReference>
<evidence type="ECO:0000313" key="2">
    <source>
        <dbReference type="Proteomes" id="UP001589797"/>
    </source>
</evidence>
<gene>
    <name evidence="1" type="ORF">ACFFIP_05035</name>
</gene>
<evidence type="ECO:0000313" key="1">
    <source>
        <dbReference type="EMBL" id="MFC0262038.1"/>
    </source>
</evidence>
<name>A0ABV6FQ96_9BACT</name>